<accession>A0A317CHD5</accession>
<dbReference type="InterPro" id="IPR008775">
    <property type="entry name" value="Phytyl_CoA_dOase-like"/>
</dbReference>
<reference evidence="2 3" key="1">
    <citation type="submission" date="2018-05" db="EMBL/GenBank/DDBJ databases">
        <title>Leucothrix arctica sp. nov., isolated from Arctic seawater.</title>
        <authorList>
            <person name="Choi A."/>
            <person name="Baek K."/>
        </authorList>
    </citation>
    <scope>NUCLEOTIDE SEQUENCE [LARGE SCALE GENOMIC DNA]</scope>
    <source>
        <strain evidence="2 3">JCM 18388</strain>
    </source>
</reference>
<dbReference type="OrthoDB" id="9791262at2"/>
<proteinExistence type="predicted"/>
<keyword evidence="2" id="KW-0560">Oxidoreductase</keyword>
<dbReference type="PANTHER" id="PTHR20883">
    <property type="entry name" value="PHYTANOYL-COA DIOXYGENASE DOMAIN CONTAINING 1"/>
    <property type="match status" value="1"/>
</dbReference>
<comment type="caution">
    <text evidence="2">The sequence shown here is derived from an EMBL/GenBank/DDBJ whole genome shotgun (WGS) entry which is preliminary data.</text>
</comment>
<dbReference type="Proteomes" id="UP000245539">
    <property type="component" value="Unassembled WGS sequence"/>
</dbReference>
<sequence>MLTQDQVQTFNEQGYIVLPAVADKATIEVMREKTFESLASREEPLELESSVNYPGAPESKDAPGGNTARRILMAYERDEIFRKWAHNEYIAQNIQQLLGSQELWLTPNHHNTVMTKHPKYSSDTLWHRDTRYWHYSDNRLINAWTALGPEHAQNGGMKVIPGSHLWHVDDQGLDDLQFLKLDYEGNQAQLAKAIYVELNAGDVLLFSPFIFHAADRCKTDEIKCSLVFTYHGEETVPVSQTKSDRLPAIRII</sequence>
<evidence type="ECO:0000313" key="2">
    <source>
        <dbReference type="EMBL" id="PWQ97817.1"/>
    </source>
</evidence>
<evidence type="ECO:0000256" key="1">
    <source>
        <dbReference type="SAM" id="MobiDB-lite"/>
    </source>
</evidence>
<dbReference type="EMBL" id="QGKM01000022">
    <property type="protein sequence ID" value="PWQ97817.1"/>
    <property type="molecule type" value="Genomic_DNA"/>
</dbReference>
<dbReference type="AlphaFoldDB" id="A0A317CHD5"/>
<dbReference type="RefSeq" id="WP_109837418.1">
    <property type="nucleotide sequence ID" value="NZ_QGKM01000022.1"/>
</dbReference>
<name>A0A317CHD5_9GAMM</name>
<feature type="region of interest" description="Disordered" evidence="1">
    <location>
        <begin position="40"/>
        <end position="66"/>
    </location>
</feature>
<dbReference type="SUPFAM" id="SSF51197">
    <property type="entry name" value="Clavaminate synthase-like"/>
    <property type="match status" value="1"/>
</dbReference>
<dbReference type="Gene3D" id="2.60.120.620">
    <property type="entry name" value="q2cbj1_9rhob like domain"/>
    <property type="match status" value="1"/>
</dbReference>
<dbReference type="GO" id="GO:0016706">
    <property type="term" value="F:2-oxoglutarate-dependent dioxygenase activity"/>
    <property type="evidence" value="ECO:0007669"/>
    <property type="project" value="UniProtKB-ARBA"/>
</dbReference>
<keyword evidence="3" id="KW-1185">Reference proteome</keyword>
<dbReference type="GO" id="GO:0005506">
    <property type="term" value="F:iron ion binding"/>
    <property type="evidence" value="ECO:0007669"/>
    <property type="project" value="UniProtKB-ARBA"/>
</dbReference>
<dbReference type="Pfam" id="PF05721">
    <property type="entry name" value="PhyH"/>
    <property type="match status" value="1"/>
</dbReference>
<evidence type="ECO:0000313" key="3">
    <source>
        <dbReference type="Proteomes" id="UP000245539"/>
    </source>
</evidence>
<organism evidence="2 3">
    <name type="scientific">Leucothrix pacifica</name>
    <dbReference type="NCBI Taxonomy" id="1247513"/>
    <lineage>
        <taxon>Bacteria</taxon>
        <taxon>Pseudomonadati</taxon>
        <taxon>Pseudomonadota</taxon>
        <taxon>Gammaproteobacteria</taxon>
        <taxon>Thiotrichales</taxon>
        <taxon>Thiotrichaceae</taxon>
        <taxon>Leucothrix</taxon>
    </lineage>
</organism>
<gene>
    <name evidence="2" type="ORF">DKW60_09495</name>
</gene>
<protein>
    <submittedName>
        <fullName evidence="2">Phytanoyl-CoA dioxygenase</fullName>
    </submittedName>
</protein>
<keyword evidence="2" id="KW-0223">Dioxygenase</keyword>
<dbReference type="PANTHER" id="PTHR20883:SF46">
    <property type="entry name" value="PHYTANOYL-COA HYDROXYLASE"/>
    <property type="match status" value="1"/>
</dbReference>